<comment type="caution">
    <text evidence="1">The sequence shown here is derived from an EMBL/GenBank/DDBJ whole genome shotgun (WGS) entry which is preliminary data.</text>
</comment>
<proteinExistence type="predicted"/>
<dbReference type="AlphaFoldDB" id="A0A855A3H7"/>
<dbReference type="Proteomes" id="UP000220611">
    <property type="component" value="Unassembled WGS sequence"/>
</dbReference>
<evidence type="ECO:0000313" key="2">
    <source>
        <dbReference type="Proteomes" id="UP000220611"/>
    </source>
</evidence>
<protein>
    <submittedName>
        <fullName evidence="1">Uncharacterized protein</fullName>
    </submittedName>
</protein>
<accession>A0A855A3H7</accession>
<reference evidence="1 2" key="1">
    <citation type="submission" date="2017-07" db="EMBL/GenBank/DDBJ databases">
        <title>Prevalence of linear plasmids in Cutibacterium (Propionibacterium) acnes isolates obtained from prostatic tissue.</title>
        <authorList>
            <person name="Davidsson S."/>
            <person name="Carlsson J."/>
            <person name="Molling P."/>
            <person name="Andren O."/>
            <person name="Andersson S.-O."/>
            <person name="Brzuszkiewicz E."/>
            <person name="Poehlein A."/>
            <person name="Al-Zeer M."/>
            <person name="Brinkmann V."/>
            <person name="Scavenius C."/>
            <person name="Nazipi S."/>
            <person name="Soderquist B."/>
            <person name="Bruggemann H."/>
        </authorList>
    </citation>
    <scope>NUCLEOTIDE SEQUENCE [LARGE SCALE GENOMIC DNA]</scope>
    <source>
        <strain evidence="1 2">DSM 753</strain>
    </source>
</reference>
<evidence type="ECO:0000313" key="1">
    <source>
        <dbReference type="EMBL" id="PEQ24314.1"/>
    </source>
</evidence>
<dbReference type="EMBL" id="NOXF01000006">
    <property type="protein sequence ID" value="PEQ24314.1"/>
    <property type="molecule type" value="Genomic_DNA"/>
</dbReference>
<sequence>MKSYEYYPASRSLCSSRKDLEKFQTPKLFRVVYLIQTSNIANAATALYSTFVLCCIPKEVLIYGFGISMFLHPPKDKIKKDL</sequence>
<gene>
    <name evidence="1" type="ORF">CH238_08950</name>
</gene>
<name>A0A855A3H7_9FIRM</name>
<keyword evidence="2" id="KW-1185">Reference proteome</keyword>
<organism evidence="1 2">
    <name type="scientific">[Clostridium] leptum DSM 753</name>
    <dbReference type="NCBI Taxonomy" id="428125"/>
    <lineage>
        <taxon>Bacteria</taxon>
        <taxon>Bacillati</taxon>
        <taxon>Bacillota</taxon>
        <taxon>Clostridia</taxon>
        <taxon>Eubacteriales</taxon>
        <taxon>Oscillospiraceae</taxon>
        <taxon>Oscillospiraceae incertae sedis</taxon>
    </lineage>
</organism>